<dbReference type="EC" id="5.6.2.4" evidence="9"/>
<reference evidence="11" key="1">
    <citation type="submission" date="2022-08" db="UniProtKB">
        <authorList>
            <consortium name="EnsemblMetazoa"/>
        </authorList>
    </citation>
    <scope>IDENTIFICATION</scope>
    <source>
        <strain evidence="11">EBRO</strain>
    </source>
</reference>
<dbReference type="CDD" id="cd18795">
    <property type="entry name" value="SF2_C_Ski2"/>
    <property type="match status" value="1"/>
</dbReference>
<dbReference type="AlphaFoldDB" id="A0A182JB72"/>
<evidence type="ECO:0000256" key="2">
    <source>
        <dbReference type="ARBA" id="ARBA00022741"/>
    </source>
</evidence>
<dbReference type="EnsemblMetazoa" id="AATE014809-RA">
    <property type="protein sequence ID" value="AATE014809-PA.1"/>
    <property type="gene ID" value="AATE014809"/>
</dbReference>
<dbReference type="InterPro" id="IPR027417">
    <property type="entry name" value="P-loop_NTPase"/>
</dbReference>
<dbReference type="SMART" id="SM00973">
    <property type="entry name" value="Sec63"/>
    <property type="match status" value="1"/>
</dbReference>
<evidence type="ECO:0000256" key="10">
    <source>
        <dbReference type="ARBA" id="ARBA00048988"/>
    </source>
</evidence>
<dbReference type="InterPro" id="IPR001650">
    <property type="entry name" value="Helicase_C-like"/>
</dbReference>
<accession>A0A182JB72</accession>
<dbReference type="GO" id="GO:0005524">
    <property type="term" value="F:ATP binding"/>
    <property type="evidence" value="ECO:0007669"/>
    <property type="project" value="UniProtKB-KW"/>
</dbReference>
<dbReference type="InterPro" id="IPR036388">
    <property type="entry name" value="WH-like_DNA-bd_sf"/>
</dbReference>
<evidence type="ECO:0000256" key="3">
    <source>
        <dbReference type="ARBA" id="ARBA00022801"/>
    </source>
</evidence>
<keyword evidence="4" id="KW-0347">Helicase</keyword>
<dbReference type="Pfam" id="PF23445">
    <property type="entry name" value="WHD_SNRNP200"/>
    <property type="match status" value="1"/>
</dbReference>
<proteinExistence type="inferred from homology"/>
<evidence type="ECO:0000256" key="4">
    <source>
        <dbReference type="ARBA" id="ARBA00022806"/>
    </source>
</evidence>
<evidence type="ECO:0000256" key="9">
    <source>
        <dbReference type="ARBA" id="ARBA00034808"/>
    </source>
</evidence>
<dbReference type="Pfam" id="PF00270">
    <property type="entry name" value="DEAD"/>
    <property type="match status" value="1"/>
</dbReference>
<keyword evidence="6" id="KW-0413">Isomerase</keyword>
<comment type="similarity">
    <text evidence="1">Belongs to the helicase family. SKI2 subfamily.</text>
</comment>
<dbReference type="InterPro" id="IPR057842">
    <property type="entry name" value="WH_MER3"/>
</dbReference>
<evidence type="ECO:0000256" key="7">
    <source>
        <dbReference type="ARBA" id="ARBA00023254"/>
    </source>
</evidence>
<dbReference type="GO" id="GO:0003676">
    <property type="term" value="F:nucleic acid binding"/>
    <property type="evidence" value="ECO:0007669"/>
    <property type="project" value="InterPro"/>
</dbReference>
<dbReference type="PANTHER" id="PTHR47835:SF3">
    <property type="entry name" value="HELICASE FOR MEIOSIS 1"/>
    <property type="match status" value="1"/>
</dbReference>
<dbReference type="SMART" id="SM00490">
    <property type="entry name" value="HELICc"/>
    <property type="match status" value="1"/>
</dbReference>
<dbReference type="Gene3D" id="1.10.10.10">
    <property type="entry name" value="Winged helix-like DNA-binding domain superfamily/Winged helix DNA-binding domain"/>
    <property type="match status" value="1"/>
</dbReference>
<dbReference type="InterPro" id="IPR052247">
    <property type="entry name" value="Meiotic_Crossover_Helicase"/>
</dbReference>
<dbReference type="Gene3D" id="1.10.3380.10">
    <property type="entry name" value="Sec63 N-terminal domain-like domain"/>
    <property type="match status" value="1"/>
</dbReference>
<dbReference type="GO" id="GO:0043138">
    <property type="term" value="F:3'-5' DNA helicase activity"/>
    <property type="evidence" value="ECO:0007669"/>
    <property type="project" value="UniProtKB-EC"/>
</dbReference>
<keyword evidence="2" id="KW-0547">Nucleotide-binding</keyword>
<organism evidence="11">
    <name type="scientific">Anopheles atroparvus</name>
    <name type="common">European mosquito</name>
    <dbReference type="NCBI Taxonomy" id="41427"/>
    <lineage>
        <taxon>Eukaryota</taxon>
        <taxon>Metazoa</taxon>
        <taxon>Ecdysozoa</taxon>
        <taxon>Arthropoda</taxon>
        <taxon>Hexapoda</taxon>
        <taxon>Insecta</taxon>
        <taxon>Pterygota</taxon>
        <taxon>Neoptera</taxon>
        <taxon>Endopterygota</taxon>
        <taxon>Diptera</taxon>
        <taxon>Nematocera</taxon>
        <taxon>Culicoidea</taxon>
        <taxon>Culicidae</taxon>
        <taxon>Anophelinae</taxon>
        <taxon>Anopheles</taxon>
    </lineage>
</organism>
<keyword evidence="5" id="KW-0067">ATP-binding</keyword>
<dbReference type="Pfam" id="PF00271">
    <property type="entry name" value="Helicase_C"/>
    <property type="match status" value="1"/>
</dbReference>
<dbReference type="Gene3D" id="3.40.50.300">
    <property type="entry name" value="P-loop containing nucleotide triphosphate hydrolases"/>
    <property type="match status" value="2"/>
</dbReference>
<dbReference type="InterPro" id="IPR014001">
    <property type="entry name" value="Helicase_ATP-bd"/>
</dbReference>
<dbReference type="PANTHER" id="PTHR47835">
    <property type="entry name" value="HFM1, ATP DEPENDENT DNA HELICASE HOMOLOG"/>
    <property type="match status" value="1"/>
</dbReference>
<dbReference type="SUPFAM" id="SSF52540">
    <property type="entry name" value="P-loop containing nucleoside triphosphate hydrolases"/>
    <property type="match status" value="1"/>
</dbReference>
<sequence>MAQLTLPQTFTLVPQNVLSAEARPFTFNDLPPAVRAVFPGLKTFNKLQLTVAGAVLRSDDSLVVNAPTGSGKTVILELAIVKLAVACAEAAPGQFRVVYLAPTRSLCAEKYHDWRVRFAALGISCIQYDGDNAVEDIGRLGQHQLILSTPEKWEVFTRHWGDQTVASVLRPIRLFLIDEIQVMDDGVRGANLELVVSRMKYIDARLHREQLDGKGRPESIRFIAVSACIPNVDDIARWLKNGRDVQPFSFAETYRATRIGRHVVGFPCTSNPYKFELDLNYKLPAIIDEHSRQKPTLIFCSSRRSAETTANFLARSSMRRILPSGPILAHMTSQLASKGLQDCVAKGVAYHHAGLLHADRTCIEGHFRSGHLAALCCTSTLCMGVNLPAYLVIIKSTFSYAGKNYSDNYILQMIGRAGRAQYNEDGVAVILTADEHAEHYRKLVAGTAPVESQLHHRLAELLNSEIAHGIIYDQPAVMEWVRSTFFHVRARTNPGHYQLSGARDTEDGIEQLCRDTIDSLEESGLILRRRPNVLLPTACGKLMTRNHLSFKTMKLLQSELKGTESLQQMLQLVTRAHEFCEYKCRNNEKRILNSLNAPSSRDAPAGQDAPEEPHVGVRFRWPGRISSTEAKVYCLVQAVFGNLPISDHGLHQEAAKIVTLGARIGRCVVGLLDTNGDKLPAGCFGALLNVTRLIQCFQAKLWYDSPFLTKQLDQIGPKLARHLADRGKVTFEAVRESDPREIEWILKKQPPFGNDIISFVDGLPQFTIEITKTVEPSSEGAKEPAFSCTVTQRNAQFESARQPISFSVIVGDSANRLLLYRTVESTSPRDEAGGRYTWPIVPSSSIPVVSLSAHLICQDWVGLDCAHTLHLVEPPVTTKHKQTTITHFFPNQTIANDATMMLQEEQFSIPSAQEMPTGGNAMSTVNESLGISAYFNPLRAFNRSIDRGASIPNQTITNGTAREMPRGGNVVSMVNESLGISAYFNPLSALNRSIERGGGIPEGLSNLQWNAPQRETAIDNQTSLVSKRFGVPAALKSIRAITTTTMHLSAWDVNGTTAALLRKPVENVPSLRAMNTGVGPAEESFIANVISSASEERFDLPEAFKATRNASTASIDGGNTSSLVFPRPPPSLPIRSILKRPAPTAVGGEAIKNPQRTSAAVKPRRSGRPFFSSDEFRHMFRRQKCTQSFTFCSPAEDILHCFRRHNIFMPVDGSGARTWCSLFDEDRENTPAAIGSRVASEGGCTGQKEALASAVRKRKNFDLGPAENVICIDE</sequence>
<dbReference type="InterPro" id="IPR004179">
    <property type="entry name" value="Sec63-dom"/>
</dbReference>
<dbReference type="GO" id="GO:0016787">
    <property type="term" value="F:hydrolase activity"/>
    <property type="evidence" value="ECO:0007669"/>
    <property type="project" value="UniProtKB-KW"/>
</dbReference>
<dbReference type="InterPro" id="IPR036390">
    <property type="entry name" value="WH_DNA-bd_sf"/>
</dbReference>
<dbReference type="PROSITE" id="PS51192">
    <property type="entry name" value="HELICASE_ATP_BIND_1"/>
    <property type="match status" value="1"/>
</dbReference>
<name>A0A182JB72_ANOAO</name>
<protein>
    <recommendedName>
        <fullName evidence="9">DNA 3'-5' helicase</fullName>
        <ecNumber evidence="9">5.6.2.4</ecNumber>
    </recommendedName>
</protein>
<dbReference type="STRING" id="41427.A0A182JB72"/>
<comment type="catalytic activity">
    <reaction evidence="8">
        <text>Couples ATP hydrolysis with the unwinding of duplex DNA by translocating in the 3'-5' direction.</text>
        <dbReference type="EC" id="5.6.2.4"/>
    </reaction>
</comment>
<dbReference type="GO" id="GO:0051321">
    <property type="term" value="P:meiotic cell cycle"/>
    <property type="evidence" value="ECO:0007669"/>
    <property type="project" value="UniProtKB-KW"/>
</dbReference>
<dbReference type="InterPro" id="IPR011545">
    <property type="entry name" value="DEAD/DEAH_box_helicase_dom"/>
</dbReference>
<keyword evidence="3" id="KW-0378">Hydrolase</keyword>
<keyword evidence="7" id="KW-0469">Meiosis</keyword>
<dbReference type="SUPFAM" id="SSF46785">
    <property type="entry name" value="Winged helix' DNA-binding domain"/>
    <property type="match status" value="1"/>
</dbReference>
<dbReference type="PROSITE" id="PS51194">
    <property type="entry name" value="HELICASE_CTER"/>
    <property type="match status" value="1"/>
</dbReference>
<evidence type="ECO:0000256" key="5">
    <source>
        <dbReference type="ARBA" id="ARBA00022840"/>
    </source>
</evidence>
<dbReference type="SMART" id="SM00487">
    <property type="entry name" value="DEXDc"/>
    <property type="match status" value="1"/>
</dbReference>
<evidence type="ECO:0000256" key="6">
    <source>
        <dbReference type="ARBA" id="ARBA00023235"/>
    </source>
</evidence>
<dbReference type="SUPFAM" id="SSF158702">
    <property type="entry name" value="Sec63 N-terminal domain-like"/>
    <property type="match status" value="1"/>
</dbReference>
<evidence type="ECO:0000256" key="1">
    <source>
        <dbReference type="ARBA" id="ARBA00010140"/>
    </source>
</evidence>
<evidence type="ECO:0000256" key="8">
    <source>
        <dbReference type="ARBA" id="ARBA00034617"/>
    </source>
</evidence>
<dbReference type="Pfam" id="PF02889">
    <property type="entry name" value="Sec63"/>
    <property type="match status" value="1"/>
</dbReference>
<dbReference type="VEuPathDB" id="VectorBase:AATE014809"/>
<comment type="catalytic activity">
    <reaction evidence="10">
        <text>ATP + H2O = ADP + phosphate + H(+)</text>
        <dbReference type="Rhea" id="RHEA:13065"/>
        <dbReference type="ChEBI" id="CHEBI:15377"/>
        <dbReference type="ChEBI" id="CHEBI:15378"/>
        <dbReference type="ChEBI" id="CHEBI:30616"/>
        <dbReference type="ChEBI" id="CHEBI:43474"/>
        <dbReference type="ChEBI" id="CHEBI:456216"/>
        <dbReference type="EC" id="5.6.2.4"/>
    </reaction>
</comment>
<evidence type="ECO:0000313" key="11">
    <source>
        <dbReference type="EnsemblMetazoa" id="AATE014809-PA.1"/>
    </source>
</evidence>